<name>A0A6S7G872_PARCT</name>
<evidence type="ECO:0000256" key="9">
    <source>
        <dbReference type="PROSITE-ProRule" id="PRU00649"/>
    </source>
</evidence>
<keyword evidence="2" id="KW-0507">mRNA processing</keyword>
<evidence type="ECO:0000256" key="3">
    <source>
        <dbReference type="ARBA" id="ARBA00022816"/>
    </source>
</evidence>
<keyword evidence="7 9" id="KW-0539">Nucleus</keyword>
<dbReference type="FunFam" id="1.20.930.10:FF:000001">
    <property type="entry name" value="IWS1, SUPT6H interacting protein"/>
    <property type="match status" value="1"/>
</dbReference>
<dbReference type="PROSITE" id="PS51319">
    <property type="entry name" value="TFIIS_N"/>
    <property type="match status" value="1"/>
</dbReference>
<dbReference type="GO" id="GO:0005634">
    <property type="term" value="C:nucleus"/>
    <property type="evidence" value="ECO:0007669"/>
    <property type="project" value="UniProtKB-SubCell"/>
</dbReference>
<evidence type="ECO:0000256" key="5">
    <source>
        <dbReference type="ARBA" id="ARBA00023163"/>
    </source>
</evidence>
<keyword evidence="11" id="KW-1185">Reference proteome</keyword>
<keyword evidence="4" id="KW-0805">Transcription regulation</keyword>
<keyword evidence="3" id="KW-0509">mRNA transport</keyword>
<keyword evidence="6" id="KW-0508">mRNA splicing</keyword>
<dbReference type="EMBL" id="CACRXK020001502">
    <property type="protein sequence ID" value="CAB3989524.1"/>
    <property type="molecule type" value="Genomic_DNA"/>
</dbReference>
<dbReference type="GO" id="GO:0016973">
    <property type="term" value="P:poly(A)+ mRNA export from nucleus"/>
    <property type="evidence" value="ECO:0007669"/>
    <property type="project" value="TreeGrafter"/>
</dbReference>
<gene>
    <name evidence="10" type="ORF">PACLA_8A074420</name>
</gene>
<evidence type="ECO:0000256" key="4">
    <source>
        <dbReference type="ARBA" id="ARBA00023015"/>
    </source>
</evidence>
<dbReference type="PANTHER" id="PTHR46010:SF1">
    <property type="entry name" value="PROTEIN IWS1 HOMOLOG"/>
    <property type="match status" value="1"/>
</dbReference>
<keyword evidence="5" id="KW-0804">Transcription</keyword>
<dbReference type="GO" id="GO:0008380">
    <property type="term" value="P:RNA splicing"/>
    <property type="evidence" value="ECO:0007669"/>
    <property type="project" value="UniProtKB-KW"/>
</dbReference>
<evidence type="ECO:0000256" key="8">
    <source>
        <dbReference type="ARBA" id="ARBA00037992"/>
    </source>
</evidence>
<dbReference type="Proteomes" id="UP001152795">
    <property type="component" value="Unassembled WGS sequence"/>
</dbReference>
<dbReference type="InterPro" id="IPR051037">
    <property type="entry name" value="RNAPII_TF_IWS1"/>
</dbReference>
<evidence type="ECO:0000256" key="6">
    <source>
        <dbReference type="ARBA" id="ARBA00023187"/>
    </source>
</evidence>
<feature type="non-terminal residue" evidence="10">
    <location>
        <position position="632"/>
    </location>
</feature>
<dbReference type="Pfam" id="PF08711">
    <property type="entry name" value="Med26"/>
    <property type="match status" value="1"/>
</dbReference>
<evidence type="ECO:0000313" key="10">
    <source>
        <dbReference type="EMBL" id="CAB3989524.1"/>
    </source>
</evidence>
<organism evidence="10 11">
    <name type="scientific">Paramuricea clavata</name>
    <name type="common">Red gorgonian</name>
    <name type="synonym">Violescent sea-whip</name>
    <dbReference type="NCBI Taxonomy" id="317549"/>
    <lineage>
        <taxon>Eukaryota</taxon>
        <taxon>Metazoa</taxon>
        <taxon>Cnidaria</taxon>
        <taxon>Anthozoa</taxon>
        <taxon>Octocorallia</taxon>
        <taxon>Malacalcyonacea</taxon>
        <taxon>Plexauridae</taxon>
        <taxon>Paramuricea</taxon>
    </lineage>
</organism>
<keyword evidence="1" id="KW-0813">Transport</keyword>
<evidence type="ECO:0000313" key="11">
    <source>
        <dbReference type="Proteomes" id="UP001152795"/>
    </source>
</evidence>
<evidence type="ECO:0000256" key="1">
    <source>
        <dbReference type="ARBA" id="ARBA00022448"/>
    </source>
</evidence>
<comment type="subcellular location">
    <subcellularLocation>
        <location evidence="9">Nucleus</location>
    </subcellularLocation>
</comment>
<sequence length="632" mass="71629">RPDLTIVTPSEVRDNQEITPKLKIPKGTESIDLSYLRETREPEPEYIPKTVEVTKRADESNKMRAVGTPENVKGMKRSGVYRKMDWLQMYRRARANVGTNSAEVDHQRGRSRKIETAANGAATGSERNTCERVEENGWVEVHRDSEERQGIHNEPGLQGMLTGCSSVCVNGTQAVNLPKEGTKIKFKNHRNSMPVPFVIYADFESILVPEEREVELENPEDKSSTDLYQTHKACSFGLKTVCHYDDKFSDAARNCSICGNDLGEDREIDSIQFMASSLEALFLDNISKLDTEGLPILREGTGEKNYVLHKRNEHLRLIQDFNSDENGGGGMTAKGVKNFISDFDQMMQQKKEDNRKAHRRRKNVDIINDNDDLVVGIIKRMQEAAKEDKLANEAKQAATKKLKLLPTVLKHMLKIDLMVIFVDSNVLPVLKEWITPLPDGSLPHIQIREGILTILEQLPPVDSGALKVSGIGKAIMYLFRHPKESRKNKERAGKIISEWSRPIFGVTANFKSMSREEREERDYANMSKRRRLSSDGVDGGKTPKRIENAIKSDSKALRPGDKGWCMRARVPAPSNKDYVVRPKSNAEYVDFTKTSKKTLNRFEKQKRKFNDKKGGTKQRAVEISLEGRKMTL</sequence>
<dbReference type="InterPro" id="IPR035441">
    <property type="entry name" value="TFIIS/LEDGF_dom_sf"/>
</dbReference>
<dbReference type="GO" id="GO:0006397">
    <property type="term" value="P:mRNA processing"/>
    <property type="evidence" value="ECO:0007669"/>
    <property type="project" value="UniProtKB-KW"/>
</dbReference>
<comment type="caution">
    <text evidence="10">The sequence shown here is derived from an EMBL/GenBank/DDBJ whole genome shotgun (WGS) entry which is preliminary data.</text>
</comment>
<accession>A0A6S7G872</accession>
<dbReference type="PANTHER" id="PTHR46010">
    <property type="entry name" value="PROTEIN IWS1 HOMOLOG"/>
    <property type="match status" value="1"/>
</dbReference>
<dbReference type="AlphaFoldDB" id="A0A6S7G872"/>
<reference evidence="10" key="1">
    <citation type="submission" date="2020-04" db="EMBL/GenBank/DDBJ databases">
        <authorList>
            <person name="Alioto T."/>
            <person name="Alioto T."/>
            <person name="Gomez Garrido J."/>
        </authorList>
    </citation>
    <scope>NUCLEOTIDE SEQUENCE</scope>
    <source>
        <strain evidence="10">A484AB</strain>
    </source>
</reference>
<comment type="similarity">
    <text evidence="8">Belongs to the IWS1 family.</text>
</comment>
<protein>
    <submittedName>
        <fullName evidence="10">IWS1 homolog</fullName>
    </submittedName>
</protein>
<dbReference type="InterPro" id="IPR017923">
    <property type="entry name" value="TFIIS_N"/>
</dbReference>
<dbReference type="Gene3D" id="1.20.930.10">
    <property type="entry name" value="Conserved domain common to transcription factors TFIIS, elongin A, CRSP70"/>
    <property type="match status" value="1"/>
</dbReference>
<evidence type="ECO:0000256" key="7">
    <source>
        <dbReference type="ARBA" id="ARBA00023242"/>
    </source>
</evidence>
<evidence type="ECO:0000256" key="2">
    <source>
        <dbReference type="ARBA" id="ARBA00022664"/>
    </source>
</evidence>
<proteinExistence type="inferred from homology"/>
<dbReference type="OrthoDB" id="21124at2759"/>